<dbReference type="PANTHER" id="PTHR46534:SF1">
    <property type="entry name" value="IGGFC-BINDING PROTEIN N-TERMINAL DOMAIN-CONTAINING PROTEIN"/>
    <property type="match status" value="1"/>
</dbReference>
<evidence type="ECO:0000313" key="3">
    <source>
        <dbReference type="EMBL" id="KAJ8024651.1"/>
    </source>
</evidence>
<dbReference type="EMBL" id="JAIZAY010000018">
    <property type="protein sequence ID" value="KAJ8024651.1"/>
    <property type="molecule type" value="Genomic_DNA"/>
</dbReference>
<dbReference type="Pfam" id="PF17517">
    <property type="entry name" value="IgGFc_binding"/>
    <property type="match status" value="1"/>
</dbReference>
<name>A0A9Q1BEC0_HOLLE</name>
<sequence length="514" mass="57468">MVIMLRVFVVAIFVTLVVCVTKAIGEPICYAKEKKDATNVIVTRVNCNRDTEKYDSDLLKMFTSEEKFSITELLLDRTDDGMAFDQWEQTGQPESTISSTDVPPTTLQLTPNTEIPSKFVFVLLSLGCTGNTLVEIYIGTISTQRGAVGRIFFPLIDIPDVIFTLGPGEGKFFTLPDTVVPKNYDFYKTLNTTVIVEADVTVSVYGHVQCNKGLTNRRRATASRIIPVRDLSSEYWVNLWWKVGVSQLGIVATEEGTTEISLSFKGSSSNFSIHQYETYYLGGSFSITGMHIVADKLLYVVACNLQENAISDKNGRDGICETLEPVSNWGNDFSLVPFPRMELVFENYGLEVFSAEDDTVITLLGKVVSNYSMSRGEARFIEIPKEVNNSFDLISSKPILLAQFSGRLSMIYVPSLSSCDRKKEIMFPVWGFGNKGERMFLNIWVSPGVSPSSIELNNKTHTDWKIIGEDYEGNVIFQKSLLEVSHTIKFRNGDALLAIVYGTVEKLSYAFPLW</sequence>
<feature type="signal peptide" evidence="1">
    <location>
        <begin position="1"/>
        <end position="25"/>
    </location>
</feature>
<dbReference type="Proteomes" id="UP001152320">
    <property type="component" value="Chromosome 18"/>
</dbReference>
<proteinExistence type="predicted"/>
<dbReference type="InterPro" id="IPR035234">
    <property type="entry name" value="IgGFc-bd_N"/>
</dbReference>
<feature type="chain" id="PRO_5040278090" description="IgGFc-binding protein N-terminal domain-containing protein" evidence="1">
    <location>
        <begin position="26"/>
        <end position="514"/>
    </location>
</feature>
<gene>
    <name evidence="3" type="ORF">HOLleu_34611</name>
</gene>
<evidence type="ECO:0000256" key="1">
    <source>
        <dbReference type="SAM" id="SignalP"/>
    </source>
</evidence>
<feature type="domain" description="IgGFc-binding protein N-terminal" evidence="2">
    <location>
        <begin position="222"/>
        <end position="502"/>
    </location>
</feature>
<evidence type="ECO:0000313" key="4">
    <source>
        <dbReference type="Proteomes" id="UP001152320"/>
    </source>
</evidence>
<organism evidence="3 4">
    <name type="scientific">Holothuria leucospilota</name>
    <name type="common">Black long sea cucumber</name>
    <name type="synonym">Mertensiothuria leucospilota</name>
    <dbReference type="NCBI Taxonomy" id="206669"/>
    <lineage>
        <taxon>Eukaryota</taxon>
        <taxon>Metazoa</taxon>
        <taxon>Echinodermata</taxon>
        <taxon>Eleutherozoa</taxon>
        <taxon>Echinozoa</taxon>
        <taxon>Holothuroidea</taxon>
        <taxon>Aspidochirotacea</taxon>
        <taxon>Aspidochirotida</taxon>
        <taxon>Holothuriidae</taxon>
        <taxon>Holothuria</taxon>
    </lineage>
</organism>
<dbReference type="PANTHER" id="PTHR46534">
    <property type="entry name" value="IGGFC_BINDING DOMAIN-CONTAINING PROTEIN"/>
    <property type="match status" value="1"/>
</dbReference>
<comment type="caution">
    <text evidence="3">The sequence shown here is derived from an EMBL/GenBank/DDBJ whole genome shotgun (WGS) entry which is preliminary data.</text>
</comment>
<keyword evidence="1" id="KW-0732">Signal</keyword>
<accession>A0A9Q1BEC0</accession>
<dbReference type="AlphaFoldDB" id="A0A9Q1BEC0"/>
<dbReference type="OrthoDB" id="10005154at2759"/>
<keyword evidence="4" id="KW-1185">Reference proteome</keyword>
<protein>
    <recommendedName>
        <fullName evidence="2">IgGFc-binding protein N-terminal domain-containing protein</fullName>
    </recommendedName>
</protein>
<evidence type="ECO:0000259" key="2">
    <source>
        <dbReference type="Pfam" id="PF17517"/>
    </source>
</evidence>
<reference evidence="3" key="1">
    <citation type="submission" date="2021-10" db="EMBL/GenBank/DDBJ databases">
        <title>Tropical sea cucumber genome reveals ecological adaptation and Cuvierian tubules defense mechanism.</title>
        <authorList>
            <person name="Chen T."/>
        </authorList>
    </citation>
    <scope>NUCLEOTIDE SEQUENCE</scope>
    <source>
        <strain evidence="3">Nanhai2018</strain>
        <tissue evidence="3">Muscle</tissue>
    </source>
</reference>